<evidence type="ECO:0000313" key="6">
    <source>
        <dbReference type="Proteomes" id="UP000267251"/>
    </source>
</evidence>
<dbReference type="GO" id="GO:0000407">
    <property type="term" value="C:phagophore assembly site"/>
    <property type="evidence" value="ECO:0007669"/>
    <property type="project" value="TreeGrafter"/>
</dbReference>
<evidence type="ECO:0000256" key="4">
    <source>
        <dbReference type="SAM" id="MobiDB-lite"/>
    </source>
</evidence>
<feature type="region of interest" description="Disordered" evidence="4">
    <location>
        <begin position="106"/>
        <end position="190"/>
    </location>
</feature>
<evidence type="ECO:0000256" key="2">
    <source>
        <dbReference type="ARBA" id="ARBA00018874"/>
    </source>
</evidence>
<protein>
    <recommendedName>
        <fullName evidence="2">Autophagy-related protein 101</fullName>
    </recommendedName>
</protein>
<gene>
    <name evidence="5" type="ORF">BJ684DRAFT_15938</name>
</gene>
<dbReference type="GO" id="GO:0019901">
    <property type="term" value="F:protein kinase binding"/>
    <property type="evidence" value="ECO:0007669"/>
    <property type="project" value="TreeGrafter"/>
</dbReference>
<feature type="compositionally biased region" description="Low complexity" evidence="4">
    <location>
        <begin position="112"/>
        <end position="165"/>
    </location>
</feature>
<dbReference type="Proteomes" id="UP000267251">
    <property type="component" value="Unassembled WGS sequence"/>
</dbReference>
<dbReference type="GO" id="GO:0000045">
    <property type="term" value="P:autophagosome assembly"/>
    <property type="evidence" value="ECO:0007669"/>
    <property type="project" value="TreeGrafter"/>
</dbReference>
<dbReference type="InterPro" id="IPR012445">
    <property type="entry name" value="ATG101"/>
</dbReference>
<dbReference type="AlphaFoldDB" id="A0A4P9Y431"/>
<name>A0A4P9Y431_9FUNG</name>
<evidence type="ECO:0000313" key="5">
    <source>
        <dbReference type="EMBL" id="RKP13687.1"/>
    </source>
</evidence>
<dbReference type="EMBL" id="KZ987964">
    <property type="protein sequence ID" value="RKP13687.1"/>
    <property type="molecule type" value="Genomic_DNA"/>
</dbReference>
<reference evidence="6" key="1">
    <citation type="journal article" date="2018" name="Nat. Microbiol.">
        <title>Leveraging single-cell genomics to expand the fungal tree of life.</title>
        <authorList>
            <person name="Ahrendt S.R."/>
            <person name="Quandt C.A."/>
            <person name="Ciobanu D."/>
            <person name="Clum A."/>
            <person name="Salamov A."/>
            <person name="Andreopoulos B."/>
            <person name="Cheng J.F."/>
            <person name="Woyke T."/>
            <person name="Pelin A."/>
            <person name="Henrissat B."/>
            <person name="Reynolds N.K."/>
            <person name="Benny G.L."/>
            <person name="Smith M.E."/>
            <person name="James T.Y."/>
            <person name="Grigoriev I.V."/>
        </authorList>
    </citation>
    <scope>NUCLEOTIDE SEQUENCE [LARGE SCALE GENOMIC DNA]</scope>
</reference>
<dbReference type="OrthoDB" id="10259639at2759"/>
<dbReference type="GO" id="GO:1990316">
    <property type="term" value="C:Atg1/ULK1 kinase complex"/>
    <property type="evidence" value="ECO:0007669"/>
    <property type="project" value="TreeGrafter"/>
</dbReference>
<keyword evidence="3" id="KW-0072">Autophagy</keyword>
<evidence type="ECO:0000256" key="3">
    <source>
        <dbReference type="ARBA" id="ARBA00023006"/>
    </source>
</evidence>
<keyword evidence="6" id="KW-1185">Reference proteome</keyword>
<comment type="similarity">
    <text evidence="1">Belongs to the ATG101 family.</text>
</comment>
<sequence length="293" mass="32342">MSSMHMMDFDMGDMLPTEDYSMHGPEVFSLELTVDRPHFKEAVRAILHTILFHRIFSLVTPLELDTLDLTYPSVEDSDVGKKIEDKIRLLTTKADVMAPQAFTEIQQRSRGPSHVRIPSSSSAVSLSAQPSSSSITSSSSSSSSSSHQSPGASPSAPSTLSSTPPGVILTSTPKSSSPHPSAHRRSSSSIKHLPTRVQLAVFFFEKKHRSAWFGKSDTDVCWEQWLLTITVSWPVTEKDRSKDRAISAASLRQALGEVLRLCEERRDHVPIITTSDVNPFPFQLITPSRSLIL</sequence>
<dbReference type="Pfam" id="PF07855">
    <property type="entry name" value="ATG101"/>
    <property type="match status" value="2"/>
</dbReference>
<proteinExistence type="inferred from homology"/>
<dbReference type="PANTHER" id="PTHR13292:SF0">
    <property type="entry name" value="AUTOPHAGY-RELATED PROTEIN 101"/>
    <property type="match status" value="1"/>
</dbReference>
<dbReference type="PANTHER" id="PTHR13292">
    <property type="entry name" value="AUTOPHAGY-RELATED PROTEIN 101"/>
    <property type="match status" value="1"/>
</dbReference>
<organism evidence="5 6">
    <name type="scientific">Piptocephalis cylindrospora</name>
    <dbReference type="NCBI Taxonomy" id="1907219"/>
    <lineage>
        <taxon>Eukaryota</taxon>
        <taxon>Fungi</taxon>
        <taxon>Fungi incertae sedis</taxon>
        <taxon>Zoopagomycota</taxon>
        <taxon>Zoopagomycotina</taxon>
        <taxon>Zoopagomycetes</taxon>
        <taxon>Zoopagales</taxon>
        <taxon>Piptocephalidaceae</taxon>
        <taxon>Piptocephalis</taxon>
    </lineage>
</organism>
<evidence type="ECO:0000256" key="1">
    <source>
        <dbReference type="ARBA" id="ARBA00007130"/>
    </source>
</evidence>
<accession>A0A4P9Y431</accession>